<evidence type="ECO:0000313" key="2">
    <source>
        <dbReference type="Proteomes" id="UP001148629"/>
    </source>
</evidence>
<reference evidence="1" key="1">
    <citation type="submission" date="2022-08" db="EMBL/GenBank/DDBJ databases">
        <title>Genome Sequence of Fusarium decemcellulare.</title>
        <authorList>
            <person name="Buettner E."/>
        </authorList>
    </citation>
    <scope>NUCLEOTIDE SEQUENCE</scope>
    <source>
        <strain evidence="1">Babe19</strain>
    </source>
</reference>
<protein>
    <submittedName>
        <fullName evidence="1">Uncharacterized protein</fullName>
    </submittedName>
</protein>
<accession>A0ACC1SW39</accession>
<name>A0ACC1SW39_9HYPO</name>
<dbReference type="EMBL" id="JANRMS010000079">
    <property type="protein sequence ID" value="KAJ3547436.1"/>
    <property type="molecule type" value="Genomic_DNA"/>
</dbReference>
<comment type="caution">
    <text evidence="1">The sequence shown here is derived from an EMBL/GenBank/DDBJ whole genome shotgun (WGS) entry which is preliminary data.</text>
</comment>
<organism evidence="1 2">
    <name type="scientific">Fusarium decemcellulare</name>
    <dbReference type="NCBI Taxonomy" id="57161"/>
    <lineage>
        <taxon>Eukaryota</taxon>
        <taxon>Fungi</taxon>
        <taxon>Dikarya</taxon>
        <taxon>Ascomycota</taxon>
        <taxon>Pezizomycotina</taxon>
        <taxon>Sordariomycetes</taxon>
        <taxon>Hypocreomycetidae</taxon>
        <taxon>Hypocreales</taxon>
        <taxon>Nectriaceae</taxon>
        <taxon>Fusarium</taxon>
        <taxon>Fusarium decemcellulare species complex</taxon>
    </lineage>
</organism>
<dbReference type="Proteomes" id="UP001148629">
    <property type="component" value="Unassembled WGS sequence"/>
</dbReference>
<keyword evidence="2" id="KW-1185">Reference proteome</keyword>
<proteinExistence type="predicted"/>
<evidence type="ECO:0000313" key="1">
    <source>
        <dbReference type="EMBL" id="KAJ3547436.1"/>
    </source>
</evidence>
<gene>
    <name evidence="1" type="ORF">NM208_g1512</name>
</gene>
<sequence>MAPRDVVDEFYRYVHNDVPLRMIFVPEMKLVDRFFMQEYYLPQIQEITEDAVEGGISQDEDRDTVVARLVSGVVRYAILSHRWLPKDEPTFRDMIDGTVTARGREKLWNFCGMATTYELMFAWSDTCCIDKSSSSELDEAIRSMFRWYRNATTCFVHLAQTSSLDDLQFDEWFERGWTLQELLAPRVTKFFSAEWQPLVDGPNDKTNQDLLQLISAATHCPEHALRGYTPGPFYVGRRMTWAARRKTTRGEDMAYALMGIFDVTLQTAYGEGAERAFCRLIEKIMLANGNTSVLNWAGKPASSHSSKAFPSSPRSYLGHPNYNFERKLDISVTSLGLRISLLVLPLEKPRSLGRTKDGNVRVKLSFSDERISSVVDPITAALLRGEIIKNRDLAIGVFNYMPPYGNQVTGHPGIRPWSTGYLLSRRQAPEISQEDIQLGMKAKDDLKFYGWKKISTATFVCFTVKSVQRGEVMIMDKEFLEVVNL</sequence>